<sequence length="186" mass="20834">MNQQTRSDLIPNLANIPAPVMSEEHQAIYWQEHLRRQRELLAQLGTGGASVPVGVVNMVPYKHVVVMNSGDHKPLNVGTIVYIIETRALFGRVEGYFFGSVTNPHYVVRLLDSEMHIFHDKQLGPFSVNQNYSNQQQIGLPEPRPEINFNPQTQSTMQSQEFIAGTSSYPGRRGGRAHIPLTTIGD</sequence>
<evidence type="ECO:0000313" key="1">
    <source>
        <dbReference type="EMBL" id="EOA22619.1"/>
    </source>
</evidence>
<dbReference type="STRING" id="81985.R0H074"/>
<dbReference type="InterPro" id="IPR038664">
    <property type="entry name" value="Gar1/Naf1_Cbf5-bd_sf"/>
</dbReference>
<protein>
    <submittedName>
        <fullName evidence="1">Uncharacterized protein</fullName>
    </submittedName>
</protein>
<gene>
    <name evidence="1" type="ORF">CARUB_v10003288mg</name>
</gene>
<dbReference type="Proteomes" id="UP000029121">
    <property type="component" value="Unassembled WGS sequence"/>
</dbReference>
<reference evidence="2" key="1">
    <citation type="journal article" date="2013" name="Nat. Genet.">
        <title>The Capsella rubella genome and the genomic consequences of rapid mating system evolution.</title>
        <authorList>
            <person name="Slotte T."/>
            <person name="Hazzouri K.M."/>
            <person name="Agren J.A."/>
            <person name="Koenig D."/>
            <person name="Maumus F."/>
            <person name="Guo Y.L."/>
            <person name="Steige K."/>
            <person name="Platts A.E."/>
            <person name="Escobar J.S."/>
            <person name="Newman L.K."/>
            <person name="Wang W."/>
            <person name="Mandakova T."/>
            <person name="Vello E."/>
            <person name="Smith L.M."/>
            <person name="Henz S.R."/>
            <person name="Steffen J."/>
            <person name="Takuno S."/>
            <person name="Brandvain Y."/>
            <person name="Coop G."/>
            <person name="Andolfatto P."/>
            <person name="Hu T.T."/>
            <person name="Blanchette M."/>
            <person name="Clark R.M."/>
            <person name="Quesneville H."/>
            <person name="Nordborg M."/>
            <person name="Gaut B.S."/>
            <person name="Lysak M.A."/>
            <person name="Jenkins J."/>
            <person name="Grimwood J."/>
            <person name="Chapman J."/>
            <person name="Prochnik S."/>
            <person name="Shu S."/>
            <person name="Rokhsar D."/>
            <person name="Schmutz J."/>
            <person name="Weigel D."/>
            <person name="Wright S.I."/>
        </authorList>
    </citation>
    <scope>NUCLEOTIDE SEQUENCE [LARGE SCALE GENOMIC DNA]</scope>
    <source>
        <strain evidence="2">cv. Monte Gargano</strain>
    </source>
</reference>
<organism evidence="1 2">
    <name type="scientific">Capsella rubella</name>
    <dbReference type="NCBI Taxonomy" id="81985"/>
    <lineage>
        <taxon>Eukaryota</taxon>
        <taxon>Viridiplantae</taxon>
        <taxon>Streptophyta</taxon>
        <taxon>Embryophyta</taxon>
        <taxon>Tracheophyta</taxon>
        <taxon>Spermatophyta</taxon>
        <taxon>Magnoliopsida</taxon>
        <taxon>eudicotyledons</taxon>
        <taxon>Gunneridae</taxon>
        <taxon>Pentapetalae</taxon>
        <taxon>rosids</taxon>
        <taxon>malvids</taxon>
        <taxon>Brassicales</taxon>
        <taxon>Brassicaceae</taxon>
        <taxon>Camelineae</taxon>
        <taxon>Capsella</taxon>
    </lineage>
</organism>
<keyword evidence="2" id="KW-1185">Reference proteome</keyword>
<evidence type="ECO:0000313" key="2">
    <source>
        <dbReference type="Proteomes" id="UP000029121"/>
    </source>
</evidence>
<dbReference type="EMBL" id="KB870810">
    <property type="protein sequence ID" value="EOA22619.1"/>
    <property type="molecule type" value="Genomic_DNA"/>
</dbReference>
<feature type="non-terminal residue" evidence="1">
    <location>
        <position position="186"/>
    </location>
</feature>
<dbReference type="Gene3D" id="2.40.10.230">
    <property type="entry name" value="Probable tRNA pseudouridine synthase domain"/>
    <property type="match status" value="1"/>
</dbReference>
<accession>R0H074</accession>
<dbReference type="AlphaFoldDB" id="R0H074"/>
<name>R0H074_9BRAS</name>
<proteinExistence type="predicted"/>